<dbReference type="EMBL" id="JBHSOW010000049">
    <property type="protein sequence ID" value="MFC5650360.1"/>
    <property type="molecule type" value="Genomic_DNA"/>
</dbReference>
<comment type="similarity">
    <text evidence="7">Belongs to the binding-protein-dependent transport system permease family.</text>
</comment>
<dbReference type="CDD" id="cd06261">
    <property type="entry name" value="TM_PBP2"/>
    <property type="match status" value="1"/>
</dbReference>
<keyword evidence="3" id="KW-1003">Cell membrane</keyword>
<dbReference type="InterPro" id="IPR035906">
    <property type="entry name" value="MetI-like_sf"/>
</dbReference>
<gene>
    <name evidence="9" type="ORF">ACFPYJ_14715</name>
</gene>
<keyword evidence="6 7" id="KW-0472">Membrane</keyword>
<feature type="domain" description="ABC transmembrane type-1" evidence="8">
    <location>
        <begin position="95"/>
        <end position="304"/>
    </location>
</feature>
<organism evidence="9 10">
    <name type="scientific">Paenibacillus solisilvae</name>
    <dbReference type="NCBI Taxonomy" id="2486751"/>
    <lineage>
        <taxon>Bacteria</taxon>
        <taxon>Bacillati</taxon>
        <taxon>Bacillota</taxon>
        <taxon>Bacilli</taxon>
        <taxon>Bacillales</taxon>
        <taxon>Paenibacillaceae</taxon>
        <taxon>Paenibacillus</taxon>
    </lineage>
</organism>
<dbReference type="PANTHER" id="PTHR43163">
    <property type="entry name" value="DIPEPTIDE TRANSPORT SYSTEM PERMEASE PROTEIN DPPB-RELATED"/>
    <property type="match status" value="1"/>
</dbReference>
<name>A0ABW0VXK8_9BACL</name>
<sequence length="314" mass="34302">MTSYVGRRLLWFIPVSLLLIIFTFSLIHLVPGNPAHTILGEEASPEAVKLLEAKLGLDQPLSVQFFDYLSDTLRGNFGNSLYGSQPVIELIITRLPVTLEISVLAILLSLAISLPLGILAARRPNSWIDHTGRLIALAGAAVPTFWVSLILVFLLSVTVRWFPALGWVPLSEGVGSNLYHLVMPVMALSLPLAAMESRMLRGEMLEVLSQVYIQVARAKGMREKAVLLRHGLRNAILPVITVIGLQMGGLLGGAVLIESIFSLPGMGQLVLNAIVQRDYPVVNGTVLFMGGTILFTNLLVDVIYAFLDPRIRYS</sequence>
<evidence type="ECO:0000313" key="9">
    <source>
        <dbReference type="EMBL" id="MFC5650360.1"/>
    </source>
</evidence>
<feature type="transmembrane region" description="Helical" evidence="7">
    <location>
        <begin position="134"/>
        <end position="157"/>
    </location>
</feature>
<dbReference type="InterPro" id="IPR000515">
    <property type="entry name" value="MetI-like"/>
</dbReference>
<evidence type="ECO:0000259" key="8">
    <source>
        <dbReference type="PROSITE" id="PS50928"/>
    </source>
</evidence>
<comment type="caution">
    <text evidence="9">The sequence shown here is derived from an EMBL/GenBank/DDBJ whole genome shotgun (WGS) entry which is preliminary data.</text>
</comment>
<evidence type="ECO:0000256" key="4">
    <source>
        <dbReference type="ARBA" id="ARBA00022692"/>
    </source>
</evidence>
<evidence type="ECO:0000256" key="1">
    <source>
        <dbReference type="ARBA" id="ARBA00004651"/>
    </source>
</evidence>
<dbReference type="PANTHER" id="PTHR43163:SF6">
    <property type="entry name" value="DIPEPTIDE TRANSPORT SYSTEM PERMEASE PROTEIN DPPB-RELATED"/>
    <property type="match status" value="1"/>
</dbReference>
<evidence type="ECO:0000256" key="7">
    <source>
        <dbReference type="RuleBase" id="RU363032"/>
    </source>
</evidence>
<keyword evidence="4 7" id="KW-0812">Transmembrane</keyword>
<reference evidence="10" key="1">
    <citation type="journal article" date="2019" name="Int. J. Syst. Evol. Microbiol.">
        <title>The Global Catalogue of Microorganisms (GCM) 10K type strain sequencing project: providing services to taxonomists for standard genome sequencing and annotation.</title>
        <authorList>
            <consortium name="The Broad Institute Genomics Platform"/>
            <consortium name="The Broad Institute Genome Sequencing Center for Infectious Disease"/>
            <person name="Wu L."/>
            <person name="Ma J."/>
        </authorList>
    </citation>
    <scope>NUCLEOTIDE SEQUENCE [LARGE SCALE GENOMIC DNA]</scope>
    <source>
        <strain evidence="10">CGMCC 1.3240</strain>
    </source>
</reference>
<proteinExistence type="inferred from homology"/>
<protein>
    <submittedName>
        <fullName evidence="9">ABC transporter permease</fullName>
    </submittedName>
</protein>
<keyword evidence="5 7" id="KW-1133">Transmembrane helix</keyword>
<keyword evidence="10" id="KW-1185">Reference proteome</keyword>
<accession>A0ABW0VXK8</accession>
<dbReference type="Pfam" id="PF19300">
    <property type="entry name" value="BPD_transp_1_N"/>
    <property type="match status" value="1"/>
</dbReference>
<dbReference type="Proteomes" id="UP001596047">
    <property type="component" value="Unassembled WGS sequence"/>
</dbReference>
<evidence type="ECO:0000256" key="2">
    <source>
        <dbReference type="ARBA" id="ARBA00022448"/>
    </source>
</evidence>
<dbReference type="RefSeq" id="WP_379188914.1">
    <property type="nucleotide sequence ID" value="NZ_JBHSOW010000049.1"/>
</dbReference>
<feature type="transmembrane region" description="Helical" evidence="7">
    <location>
        <begin position="281"/>
        <end position="307"/>
    </location>
</feature>
<comment type="subcellular location">
    <subcellularLocation>
        <location evidence="1 7">Cell membrane</location>
        <topology evidence="1 7">Multi-pass membrane protein</topology>
    </subcellularLocation>
</comment>
<evidence type="ECO:0000256" key="5">
    <source>
        <dbReference type="ARBA" id="ARBA00022989"/>
    </source>
</evidence>
<feature type="transmembrane region" description="Helical" evidence="7">
    <location>
        <begin position="235"/>
        <end position="261"/>
    </location>
</feature>
<keyword evidence="2 7" id="KW-0813">Transport</keyword>
<dbReference type="InterPro" id="IPR045621">
    <property type="entry name" value="BPD_transp_1_N"/>
</dbReference>
<dbReference type="Gene3D" id="1.10.3720.10">
    <property type="entry name" value="MetI-like"/>
    <property type="match status" value="1"/>
</dbReference>
<feature type="transmembrane region" description="Helical" evidence="7">
    <location>
        <begin position="177"/>
        <end position="195"/>
    </location>
</feature>
<evidence type="ECO:0000256" key="6">
    <source>
        <dbReference type="ARBA" id="ARBA00023136"/>
    </source>
</evidence>
<feature type="transmembrane region" description="Helical" evidence="7">
    <location>
        <begin position="101"/>
        <end position="122"/>
    </location>
</feature>
<dbReference type="SUPFAM" id="SSF161098">
    <property type="entry name" value="MetI-like"/>
    <property type="match status" value="1"/>
</dbReference>
<feature type="transmembrane region" description="Helical" evidence="7">
    <location>
        <begin position="9"/>
        <end position="30"/>
    </location>
</feature>
<evidence type="ECO:0000313" key="10">
    <source>
        <dbReference type="Proteomes" id="UP001596047"/>
    </source>
</evidence>
<dbReference type="Pfam" id="PF00528">
    <property type="entry name" value="BPD_transp_1"/>
    <property type="match status" value="1"/>
</dbReference>
<dbReference type="PROSITE" id="PS50928">
    <property type="entry name" value="ABC_TM1"/>
    <property type="match status" value="1"/>
</dbReference>
<evidence type="ECO:0000256" key="3">
    <source>
        <dbReference type="ARBA" id="ARBA00022475"/>
    </source>
</evidence>